<feature type="transmembrane region" description="Helical" evidence="1">
    <location>
        <begin position="31"/>
        <end position="51"/>
    </location>
</feature>
<dbReference type="EMBL" id="CP007152">
    <property type="protein sequence ID" value="AHI33060.1"/>
    <property type="molecule type" value="Genomic_DNA"/>
</dbReference>
<proteinExistence type="predicted"/>
<sequence length="128" mass="13213">MDSNFLTGACIFTFVYSLGAAYGASKKGMRVAIAFFLLCVFAGSTLTYAYYGIGNTWDGASEFGKAASLVLAVATPLILASIPVALAAKLKHGDHVAFVSSVVLGTVGVFILPFVGVVLACLFTGDCL</sequence>
<evidence type="ECO:0000313" key="3">
    <source>
        <dbReference type="EMBL" id="SFL60566.1"/>
    </source>
</evidence>
<feature type="transmembrane region" description="Helical" evidence="1">
    <location>
        <begin position="63"/>
        <end position="86"/>
    </location>
</feature>
<dbReference type="AlphaFoldDB" id="W5YVH6"/>
<keyword evidence="5" id="KW-1185">Reference proteome</keyword>
<dbReference type="HOGENOM" id="CLU_1956976_0_0_6"/>
<keyword evidence="1" id="KW-0812">Transmembrane</keyword>
<evidence type="ECO:0000313" key="2">
    <source>
        <dbReference type="EMBL" id="AHI33060.1"/>
    </source>
</evidence>
<organism evidence="2 4">
    <name type="scientific">Marinobacter salarius</name>
    <dbReference type="NCBI Taxonomy" id="1420917"/>
    <lineage>
        <taxon>Bacteria</taxon>
        <taxon>Pseudomonadati</taxon>
        <taxon>Pseudomonadota</taxon>
        <taxon>Gammaproteobacteria</taxon>
        <taxon>Pseudomonadales</taxon>
        <taxon>Marinobacteraceae</taxon>
        <taxon>Marinobacter</taxon>
    </lineage>
</organism>
<protein>
    <submittedName>
        <fullName evidence="2">Uncharacterized protein</fullName>
    </submittedName>
</protein>
<evidence type="ECO:0000313" key="4">
    <source>
        <dbReference type="Proteomes" id="UP000035081"/>
    </source>
</evidence>
<reference evidence="3 5" key="2">
    <citation type="submission" date="2016-10" db="EMBL/GenBank/DDBJ databases">
        <authorList>
            <person name="Varghese N."/>
            <person name="Submissions S."/>
        </authorList>
    </citation>
    <scope>NUCLEOTIDE SEQUENCE [LARGE SCALE GENOMIC DNA]</scope>
    <source>
        <strain evidence="3 5">DSM 26291</strain>
    </source>
</reference>
<reference evidence="2 4" key="1">
    <citation type="journal article" date="2014" name="Genome Announc.">
        <title>Draft Genome Sequences of Marinobacter similis A3d10T and Marinobacter salarius R9SW1T.</title>
        <authorList>
            <person name="Ivanova E.P."/>
            <person name="Ng H.J."/>
            <person name="Webb H.K."/>
            <person name="Feng G."/>
            <person name="Oshima K."/>
            <person name="Hattori M."/>
            <person name="Ohkuma M."/>
            <person name="Sergeev A.F."/>
            <person name="Mikhailov V.V."/>
            <person name="Crawford R.J."/>
            <person name="Sawabe T."/>
        </authorList>
    </citation>
    <scope>NUCLEOTIDE SEQUENCE [LARGE SCALE GENOMIC DNA]</scope>
    <source>
        <strain evidence="4">A3d10 and R9SW1</strain>
        <strain evidence="2">R9SW1</strain>
    </source>
</reference>
<gene>
    <name evidence="2" type="ORF">AU15_06215</name>
    <name evidence="3" type="ORF">SAMN04487868_10511</name>
</gene>
<dbReference type="EMBL" id="FOTV01000005">
    <property type="protein sequence ID" value="SFL60566.1"/>
    <property type="molecule type" value="Genomic_DNA"/>
</dbReference>
<name>W5YVH6_9GAMM</name>
<accession>W5YVH6</accession>
<feature type="transmembrane region" description="Helical" evidence="1">
    <location>
        <begin position="6"/>
        <end position="24"/>
    </location>
</feature>
<dbReference type="Proteomes" id="UP000199211">
    <property type="component" value="Unassembled WGS sequence"/>
</dbReference>
<evidence type="ECO:0000313" key="5">
    <source>
        <dbReference type="Proteomes" id="UP000199211"/>
    </source>
</evidence>
<dbReference type="Proteomes" id="UP000035081">
    <property type="component" value="Chromosome"/>
</dbReference>
<feature type="transmembrane region" description="Helical" evidence="1">
    <location>
        <begin position="98"/>
        <end position="125"/>
    </location>
</feature>
<dbReference type="KEGG" id="msr:AU15_06215"/>
<accession>A0A1I4J3A5</accession>
<keyword evidence="1" id="KW-1133">Transmembrane helix</keyword>
<keyword evidence="1" id="KW-0472">Membrane</keyword>
<evidence type="ECO:0000256" key="1">
    <source>
        <dbReference type="SAM" id="Phobius"/>
    </source>
</evidence>